<feature type="domain" description="DprA winged helix" evidence="3">
    <location>
        <begin position="291"/>
        <end position="346"/>
    </location>
</feature>
<evidence type="ECO:0000259" key="3">
    <source>
        <dbReference type="Pfam" id="PF17782"/>
    </source>
</evidence>
<proteinExistence type="inferred from homology"/>
<dbReference type="eggNOG" id="COG0758">
    <property type="taxonomic scope" value="Bacteria"/>
</dbReference>
<dbReference type="Gene3D" id="1.10.10.10">
    <property type="entry name" value="Winged helix-like DNA-binding domain superfamily/Winged helix DNA-binding domain"/>
    <property type="match status" value="1"/>
</dbReference>
<organism evidence="4 5">
    <name type="scientific">Thermodesulfatator indicus (strain DSM 15286 / JCM 11887 / CIR29812)</name>
    <dbReference type="NCBI Taxonomy" id="667014"/>
    <lineage>
        <taxon>Bacteria</taxon>
        <taxon>Pseudomonadati</taxon>
        <taxon>Thermodesulfobacteriota</taxon>
        <taxon>Thermodesulfobacteria</taxon>
        <taxon>Thermodesulfobacteriales</taxon>
        <taxon>Thermodesulfatatoraceae</taxon>
        <taxon>Thermodesulfatator</taxon>
    </lineage>
</organism>
<accession>F8AAT4</accession>
<dbReference type="InParanoid" id="F8AAT4"/>
<gene>
    <name evidence="4" type="ordered locus">Thein_1585</name>
</gene>
<comment type="similarity">
    <text evidence="1">Belongs to the DprA/Smf family.</text>
</comment>
<dbReference type="GO" id="GO:0009294">
    <property type="term" value="P:DNA-mediated transformation"/>
    <property type="evidence" value="ECO:0007669"/>
    <property type="project" value="InterPro"/>
</dbReference>
<evidence type="ECO:0000313" key="4">
    <source>
        <dbReference type="EMBL" id="AEH45445.1"/>
    </source>
</evidence>
<dbReference type="KEGG" id="tid:Thein_1585"/>
<dbReference type="AlphaFoldDB" id="F8AAT4"/>
<evidence type="ECO:0000259" key="2">
    <source>
        <dbReference type="Pfam" id="PF02481"/>
    </source>
</evidence>
<dbReference type="FunCoup" id="F8AAT4">
    <property type="interactions" value="310"/>
</dbReference>
<dbReference type="Pfam" id="PF17782">
    <property type="entry name" value="WHD_DprA"/>
    <property type="match status" value="1"/>
</dbReference>
<dbReference type="InterPro" id="IPR057666">
    <property type="entry name" value="DrpA_SLOG"/>
</dbReference>
<dbReference type="PANTHER" id="PTHR43022">
    <property type="entry name" value="PROTEIN SMF"/>
    <property type="match status" value="1"/>
</dbReference>
<dbReference type="EMBL" id="CP002683">
    <property type="protein sequence ID" value="AEH45445.1"/>
    <property type="molecule type" value="Genomic_DNA"/>
</dbReference>
<dbReference type="SUPFAM" id="SSF102405">
    <property type="entry name" value="MCP/YpsA-like"/>
    <property type="match status" value="1"/>
</dbReference>
<feature type="domain" description="Smf/DprA SLOG" evidence="2">
    <location>
        <begin position="74"/>
        <end position="281"/>
    </location>
</feature>
<evidence type="ECO:0000256" key="1">
    <source>
        <dbReference type="ARBA" id="ARBA00006525"/>
    </source>
</evidence>
<dbReference type="HOGENOM" id="CLU_029601_0_2_0"/>
<evidence type="ECO:0000313" key="5">
    <source>
        <dbReference type="Proteomes" id="UP000006793"/>
    </source>
</evidence>
<keyword evidence="5" id="KW-1185">Reference proteome</keyword>
<reference evidence="5" key="1">
    <citation type="submission" date="2011-04" db="EMBL/GenBank/DDBJ databases">
        <title>The complete genome of Thermodesulfatator indicus DSM 15286.</title>
        <authorList>
            <person name="Lucas S."/>
            <person name="Copeland A."/>
            <person name="Lapidus A."/>
            <person name="Bruce D."/>
            <person name="Goodwin L."/>
            <person name="Pitluck S."/>
            <person name="Peters L."/>
            <person name="Kyrpides N."/>
            <person name="Mavromatis K."/>
            <person name="Pagani I."/>
            <person name="Ivanova N."/>
            <person name="Saunders L."/>
            <person name="Detter J.C."/>
            <person name="Tapia R."/>
            <person name="Han C."/>
            <person name="Land M."/>
            <person name="Hauser L."/>
            <person name="Markowitz V."/>
            <person name="Cheng J.-F."/>
            <person name="Hugenholtz P."/>
            <person name="Woyke T."/>
            <person name="Wu D."/>
            <person name="Spring S."/>
            <person name="Schroeder M."/>
            <person name="Brambilla E."/>
            <person name="Klenk H.-P."/>
            <person name="Eisen J.A."/>
        </authorList>
    </citation>
    <scope>NUCLEOTIDE SEQUENCE [LARGE SCALE GENOMIC DNA]</scope>
    <source>
        <strain evidence="5">DSM 15286 / JCM 11887 / CIR29812</strain>
    </source>
</reference>
<dbReference type="Gene3D" id="3.40.50.450">
    <property type="match status" value="1"/>
</dbReference>
<dbReference type="InterPro" id="IPR036388">
    <property type="entry name" value="WH-like_DNA-bd_sf"/>
</dbReference>
<dbReference type="STRING" id="667014.Thein_1585"/>
<name>F8AAT4_THEID</name>
<sequence>MISDNLTWSLALWLVPKMGPRRFFKLLNFVQNPEEVFSLPKSRIKELGLELPEKEKALAKAKNEFALVNKLGGKVISFFDEDYPPLLREISDPPPILYVLGNLPQKTGLAVVGSRRATSYGREVCRKWVSVLARAGIPIVSGLALGIDSMAHEAAVKENAPTYAVLGCGLDVNYPASNSWLRREIIAKGGGLITEFPLGTKPRPGNFPIRNRLISGLSAAVLVIEADLKSGSLITARLAAEQGREVLAVPGPVYSSQSRGTHALIRDGALLVDHPEQVLEIFSLSFLNEREELTLSEEEAKVLNCFEGEPLEFDELILKTGLEVDKLLQILTNLELEGLIVKQSGNAYLKVSL</sequence>
<dbReference type="PANTHER" id="PTHR43022:SF1">
    <property type="entry name" value="PROTEIN SMF"/>
    <property type="match status" value="1"/>
</dbReference>
<protein>
    <submittedName>
        <fullName evidence="4">DNA protecting protein DprA</fullName>
    </submittedName>
</protein>
<dbReference type="OrthoDB" id="9785707at2"/>
<dbReference type="Proteomes" id="UP000006793">
    <property type="component" value="Chromosome"/>
</dbReference>
<dbReference type="InterPro" id="IPR041614">
    <property type="entry name" value="DprA_WH"/>
</dbReference>
<dbReference type="PaxDb" id="667014-Thein_1585"/>
<dbReference type="PATRIC" id="fig|667014.3.peg.1633"/>
<dbReference type="Pfam" id="PF02481">
    <property type="entry name" value="DNA_processg_A"/>
    <property type="match status" value="1"/>
</dbReference>
<reference evidence="4 5" key="2">
    <citation type="journal article" date="2012" name="Stand. Genomic Sci.">
        <title>Complete genome sequence of the thermophilic sulfate-reducing ocean bacterium Thermodesulfatator indicus type strain (CIR29812(T)).</title>
        <authorList>
            <person name="Anderson I."/>
            <person name="Saunders E."/>
            <person name="Lapidus A."/>
            <person name="Nolan M."/>
            <person name="Lucas S."/>
            <person name="Tice H."/>
            <person name="Del Rio T.G."/>
            <person name="Cheng J.F."/>
            <person name="Han C."/>
            <person name="Tapia R."/>
            <person name="Goodwin L.A."/>
            <person name="Pitluck S."/>
            <person name="Liolios K."/>
            <person name="Mavromatis K."/>
            <person name="Pagani I."/>
            <person name="Ivanova N."/>
            <person name="Mikhailova N."/>
            <person name="Pati A."/>
            <person name="Chen A."/>
            <person name="Palaniappan K."/>
            <person name="Land M."/>
            <person name="Hauser L."/>
            <person name="Jeffries C.D."/>
            <person name="Chang Y.J."/>
            <person name="Brambilla E.M."/>
            <person name="Rohde M."/>
            <person name="Spring S."/>
            <person name="Goker M."/>
            <person name="Detter J.C."/>
            <person name="Woyke T."/>
            <person name="Bristow J."/>
            <person name="Eisen J.A."/>
            <person name="Markowitz V."/>
            <person name="Hugenholtz P."/>
            <person name="Kyrpides N.C."/>
            <person name="Klenk H.P."/>
        </authorList>
    </citation>
    <scope>NUCLEOTIDE SEQUENCE [LARGE SCALE GENOMIC DNA]</scope>
    <source>
        <strain evidence="5">DSM 15286 / JCM 11887 / CIR29812</strain>
    </source>
</reference>
<dbReference type="InterPro" id="IPR003488">
    <property type="entry name" value="DprA"/>
</dbReference>
<dbReference type="NCBIfam" id="TIGR00732">
    <property type="entry name" value="dprA"/>
    <property type="match status" value="1"/>
</dbReference>